<dbReference type="Pfam" id="PF12911">
    <property type="entry name" value="OppC_N"/>
    <property type="match status" value="1"/>
</dbReference>
<dbReference type="PANTHER" id="PTHR43386">
    <property type="entry name" value="OLIGOPEPTIDE TRANSPORT SYSTEM PERMEASE PROTEIN APPC"/>
    <property type="match status" value="1"/>
</dbReference>
<feature type="transmembrane region" description="Helical" evidence="7">
    <location>
        <begin position="135"/>
        <end position="156"/>
    </location>
</feature>
<proteinExistence type="inferred from homology"/>
<dbReference type="InterPro" id="IPR025966">
    <property type="entry name" value="OppC_N"/>
</dbReference>
<feature type="transmembrane region" description="Helical" evidence="7">
    <location>
        <begin position="99"/>
        <end position="123"/>
    </location>
</feature>
<name>A0A537K1G1_9BACT</name>
<dbReference type="AlphaFoldDB" id="A0A537K1G1"/>
<protein>
    <submittedName>
        <fullName evidence="9">ABC transporter permease</fullName>
    </submittedName>
</protein>
<feature type="transmembrane region" description="Helical" evidence="7">
    <location>
        <begin position="38"/>
        <end position="60"/>
    </location>
</feature>
<dbReference type="Pfam" id="PF00528">
    <property type="entry name" value="BPD_transp_1"/>
    <property type="match status" value="1"/>
</dbReference>
<evidence type="ECO:0000313" key="9">
    <source>
        <dbReference type="EMBL" id="TMI89627.1"/>
    </source>
</evidence>
<keyword evidence="2 7" id="KW-0813">Transport</keyword>
<dbReference type="InterPro" id="IPR035906">
    <property type="entry name" value="MetI-like_sf"/>
</dbReference>
<dbReference type="Proteomes" id="UP000318509">
    <property type="component" value="Unassembled WGS sequence"/>
</dbReference>
<reference evidence="9 10" key="1">
    <citation type="journal article" date="2019" name="Nat. Microbiol.">
        <title>Mediterranean grassland soil C-N compound turnover is dependent on rainfall and depth, and is mediated by genomically divergent microorganisms.</title>
        <authorList>
            <person name="Diamond S."/>
            <person name="Andeer P.F."/>
            <person name="Li Z."/>
            <person name="Crits-Christoph A."/>
            <person name="Burstein D."/>
            <person name="Anantharaman K."/>
            <person name="Lane K.R."/>
            <person name="Thomas B.C."/>
            <person name="Pan C."/>
            <person name="Northen T.R."/>
            <person name="Banfield J.F."/>
        </authorList>
    </citation>
    <scope>NUCLEOTIDE SEQUENCE [LARGE SCALE GENOMIC DNA]</scope>
    <source>
        <strain evidence="9">NP_3</strain>
    </source>
</reference>
<evidence type="ECO:0000259" key="8">
    <source>
        <dbReference type="PROSITE" id="PS50928"/>
    </source>
</evidence>
<comment type="similarity">
    <text evidence="7">Belongs to the binding-protein-dependent transport system permease family.</text>
</comment>
<evidence type="ECO:0000256" key="4">
    <source>
        <dbReference type="ARBA" id="ARBA00022692"/>
    </source>
</evidence>
<dbReference type="InterPro" id="IPR050366">
    <property type="entry name" value="BP-dependent_transpt_permease"/>
</dbReference>
<dbReference type="PROSITE" id="PS50928">
    <property type="entry name" value="ABC_TM1"/>
    <property type="match status" value="1"/>
</dbReference>
<comment type="caution">
    <text evidence="9">The sequence shown here is derived from an EMBL/GenBank/DDBJ whole genome shotgun (WGS) entry which is preliminary data.</text>
</comment>
<gene>
    <name evidence="9" type="ORF">E6H00_09165</name>
</gene>
<feature type="domain" description="ABC transmembrane type-1" evidence="8">
    <location>
        <begin position="97"/>
        <end position="285"/>
    </location>
</feature>
<accession>A0A537K1G1</accession>
<keyword evidence="3" id="KW-1003">Cell membrane</keyword>
<comment type="subcellular location">
    <subcellularLocation>
        <location evidence="1 7">Cell membrane</location>
        <topology evidence="1 7">Multi-pass membrane protein</topology>
    </subcellularLocation>
</comment>
<dbReference type="PANTHER" id="PTHR43386:SF25">
    <property type="entry name" value="PEPTIDE ABC TRANSPORTER PERMEASE PROTEIN"/>
    <property type="match status" value="1"/>
</dbReference>
<dbReference type="EMBL" id="VBAK01000120">
    <property type="protein sequence ID" value="TMI89627.1"/>
    <property type="molecule type" value="Genomic_DNA"/>
</dbReference>
<evidence type="ECO:0000256" key="2">
    <source>
        <dbReference type="ARBA" id="ARBA00022448"/>
    </source>
</evidence>
<feature type="transmembrane region" description="Helical" evidence="7">
    <location>
        <begin position="266"/>
        <end position="285"/>
    </location>
</feature>
<sequence length="306" mass="32189">MSLWTRGSDTSSGSRAGFRMPEPWRAAWKTLKRNKLSLTGGGIAALFVLVSALAAMLAPYDPNAIDLARTLAPPGPAHWLGTDNQGRDLLSRVIFGARVSLYVGVGSITVGAGLGVPAGLLAGYYRGLNAPIMRLMDVLLAFPGIIVALTIVAILGPGLNNVVLAVGLSQVPQFARVVYGLVLIVREATYVESARSIGAFDAAIIGRHISPNVLSPIIVQASLLLPDAILTGASLSFLGAGVQPPTAEWGAMLSDSRQWMQRAPHLMIVPGIALMLVVLGFNVLGDGVRDALDPRVRSMQQGTIRT</sequence>
<dbReference type="CDD" id="cd06261">
    <property type="entry name" value="TM_PBP2"/>
    <property type="match status" value="1"/>
</dbReference>
<dbReference type="Gene3D" id="1.10.3720.10">
    <property type="entry name" value="MetI-like"/>
    <property type="match status" value="1"/>
</dbReference>
<evidence type="ECO:0000256" key="5">
    <source>
        <dbReference type="ARBA" id="ARBA00022989"/>
    </source>
</evidence>
<evidence type="ECO:0000256" key="3">
    <source>
        <dbReference type="ARBA" id="ARBA00022475"/>
    </source>
</evidence>
<evidence type="ECO:0000256" key="6">
    <source>
        <dbReference type="ARBA" id="ARBA00023136"/>
    </source>
</evidence>
<dbReference type="SUPFAM" id="SSF161098">
    <property type="entry name" value="MetI-like"/>
    <property type="match status" value="1"/>
</dbReference>
<dbReference type="InterPro" id="IPR000515">
    <property type="entry name" value="MetI-like"/>
</dbReference>
<evidence type="ECO:0000256" key="1">
    <source>
        <dbReference type="ARBA" id="ARBA00004651"/>
    </source>
</evidence>
<dbReference type="GO" id="GO:0005886">
    <property type="term" value="C:plasma membrane"/>
    <property type="evidence" value="ECO:0007669"/>
    <property type="project" value="UniProtKB-SubCell"/>
</dbReference>
<keyword evidence="5 7" id="KW-1133">Transmembrane helix</keyword>
<evidence type="ECO:0000256" key="7">
    <source>
        <dbReference type="RuleBase" id="RU363032"/>
    </source>
</evidence>
<evidence type="ECO:0000313" key="10">
    <source>
        <dbReference type="Proteomes" id="UP000318509"/>
    </source>
</evidence>
<organism evidence="9 10">
    <name type="scientific">Candidatus Segetimicrobium genomatis</name>
    <dbReference type="NCBI Taxonomy" id="2569760"/>
    <lineage>
        <taxon>Bacteria</taxon>
        <taxon>Bacillati</taxon>
        <taxon>Candidatus Sysuimicrobiota</taxon>
        <taxon>Candidatus Sysuimicrobiia</taxon>
        <taxon>Candidatus Sysuimicrobiales</taxon>
        <taxon>Candidatus Segetimicrobiaceae</taxon>
        <taxon>Candidatus Segetimicrobium</taxon>
    </lineage>
</organism>
<dbReference type="GO" id="GO:0055085">
    <property type="term" value="P:transmembrane transport"/>
    <property type="evidence" value="ECO:0007669"/>
    <property type="project" value="InterPro"/>
</dbReference>
<keyword evidence="6 7" id="KW-0472">Membrane</keyword>
<keyword evidence="4 7" id="KW-0812">Transmembrane</keyword>